<dbReference type="OrthoDB" id="201100at2157"/>
<dbReference type="InterPro" id="IPR055770">
    <property type="entry name" value="DUF7346"/>
</dbReference>
<sequence>MRTVRDGSGTRLLLVKQSGDSSRVRDPETGEERYVPNDELEFVDESPLETAARTVPAATRTILTAVRDDRALGLLFELDRRGAVAVRDLMAGYDLCESDLHGLLGEFRAAGLVAEASVGGERGYELTDTASAGLAHLGDRATEAGDGDED</sequence>
<comment type="caution">
    <text evidence="1">The sequence shown here is derived from an EMBL/GenBank/DDBJ whole genome shotgun (WGS) entry which is preliminary data.</text>
</comment>
<proteinExistence type="predicted"/>
<gene>
    <name evidence="1" type="ORF">EAF64_20350</name>
</gene>
<dbReference type="EMBL" id="RDFA01000012">
    <property type="protein sequence ID" value="RXK46178.1"/>
    <property type="molecule type" value="Genomic_DNA"/>
</dbReference>
<accession>A0A498KUP4</accession>
<organism evidence="1 2">
    <name type="scientific">Halorientalis pallida</name>
    <dbReference type="NCBI Taxonomy" id="2479928"/>
    <lineage>
        <taxon>Archaea</taxon>
        <taxon>Methanobacteriati</taxon>
        <taxon>Methanobacteriota</taxon>
        <taxon>Stenosarchaea group</taxon>
        <taxon>Halobacteria</taxon>
        <taxon>Halobacteriales</taxon>
        <taxon>Haloarculaceae</taxon>
        <taxon>Halorientalis</taxon>
    </lineage>
</organism>
<dbReference type="RefSeq" id="WP_129070813.1">
    <property type="nucleotide sequence ID" value="NZ_RDFA01000012.1"/>
</dbReference>
<dbReference type="Pfam" id="PF24037">
    <property type="entry name" value="DUF7346"/>
    <property type="match status" value="1"/>
</dbReference>
<reference evidence="1 2" key="1">
    <citation type="submission" date="2019-01" db="EMBL/GenBank/DDBJ databases">
        <title>Halorientalis sp. F13-25 a new haloarchaeum isolated from hypersaline water.</title>
        <authorList>
            <person name="Ana D.-V."/>
            <person name="Cristina S.-P."/>
            <person name="Antonio V."/>
        </authorList>
    </citation>
    <scope>NUCLEOTIDE SEQUENCE [LARGE SCALE GENOMIC DNA]</scope>
    <source>
        <strain evidence="1 2">F13-25</strain>
    </source>
</reference>
<evidence type="ECO:0000313" key="1">
    <source>
        <dbReference type="EMBL" id="RXK46178.1"/>
    </source>
</evidence>
<dbReference type="AlphaFoldDB" id="A0A498KUP4"/>
<name>A0A498KUP4_9EURY</name>
<keyword evidence="2" id="KW-1185">Reference proteome</keyword>
<protein>
    <submittedName>
        <fullName evidence="1">Uncharacterized protein</fullName>
    </submittedName>
</protein>
<evidence type="ECO:0000313" key="2">
    <source>
        <dbReference type="Proteomes" id="UP000289691"/>
    </source>
</evidence>
<dbReference type="Proteomes" id="UP000289691">
    <property type="component" value="Unassembled WGS sequence"/>
</dbReference>